<sequence>MSYYSIYCRRIVDATPFFVYEVPLSFVDIATIQLSHKAKNYLTQLFNNRVIKKLISHPFLFH</sequence>
<reference evidence="1 2" key="1">
    <citation type="submission" date="2017-11" db="EMBL/GenBank/DDBJ databases">
        <authorList>
            <person name="Lechat P."/>
        </authorList>
    </citation>
    <scope>NUCLEOTIDE SEQUENCE [LARGE SCALE GENOMIC DNA]</scope>
    <source>
        <strain evidence="1">L495</strain>
    </source>
</reference>
<proteinExistence type="predicted"/>
<protein>
    <submittedName>
        <fullName evidence="1">Uncharacterized protein</fullName>
    </submittedName>
</protein>
<evidence type="ECO:0000313" key="2">
    <source>
        <dbReference type="Proteomes" id="UP000234460"/>
    </source>
</evidence>
<comment type="caution">
    <text evidence="1">The sequence shown here is derived from an EMBL/GenBank/DDBJ whole genome shotgun (WGS) entry which is preliminary data.</text>
</comment>
<dbReference type="AlphaFoldDB" id="A0AAQ1P3F9"/>
<evidence type="ECO:0000313" key="1">
    <source>
        <dbReference type="EMBL" id="SOR63109.1"/>
    </source>
</evidence>
<dbReference type="EMBL" id="OEJX01000056">
    <property type="protein sequence ID" value="SOR63109.1"/>
    <property type="molecule type" value="Genomic_DNA"/>
</dbReference>
<dbReference type="Proteomes" id="UP000234460">
    <property type="component" value="Chromosome LMANV2"/>
</dbReference>
<name>A0AAQ1P3F9_LEPIR</name>
<organism evidence="1 2">
    <name type="scientific">Leptospira interrogans serovar Manilae</name>
    <dbReference type="NCBI Taxonomy" id="214675"/>
    <lineage>
        <taxon>Bacteria</taxon>
        <taxon>Pseudomonadati</taxon>
        <taxon>Spirochaetota</taxon>
        <taxon>Spirochaetia</taxon>
        <taxon>Leptospirales</taxon>
        <taxon>Leptospiraceae</taxon>
        <taxon>Leptospira</taxon>
    </lineage>
</organism>
<gene>
    <name evidence="1" type="ORF">LMANV2_60130</name>
</gene>
<accession>A0AAQ1P3F9</accession>